<gene>
    <name evidence="1" type="ORF">SAMN05428957_10751</name>
</gene>
<name>A0A1G9TX28_9BURK</name>
<organism evidence="1 2">
    <name type="scientific">Oryzisolibacter propanilivorax</name>
    <dbReference type="NCBI Taxonomy" id="1527607"/>
    <lineage>
        <taxon>Bacteria</taxon>
        <taxon>Pseudomonadati</taxon>
        <taxon>Pseudomonadota</taxon>
        <taxon>Betaproteobacteria</taxon>
        <taxon>Burkholderiales</taxon>
        <taxon>Comamonadaceae</taxon>
        <taxon>Oryzisolibacter</taxon>
    </lineage>
</organism>
<dbReference type="AlphaFoldDB" id="A0A1G9TX28"/>
<reference evidence="2" key="1">
    <citation type="submission" date="2016-10" db="EMBL/GenBank/DDBJ databases">
        <authorList>
            <person name="Varghese N."/>
            <person name="Submissions S."/>
        </authorList>
    </citation>
    <scope>NUCLEOTIDE SEQUENCE [LARGE SCALE GENOMIC DNA]</scope>
    <source>
        <strain evidence="2">EPL6</strain>
    </source>
</reference>
<dbReference type="Proteomes" id="UP000198552">
    <property type="component" value="Unassembled WGS sequence"/>
</dbReference>
<keyword evidence="2" id="KW-1185">Reference proteome</keyword>
<evidence type="ECO:0000313" key="1">
    <source>
        <dbReference type="EMBL" id="SDM52310.1"/>
    </source>
</evidence>
<dbReference type="EMBL" id="FNHP01000007">
    <property type="protein sequence ID" value="SDM52310.1"/>
    <property type="molecule type" value="Genomic_DNA"/>
</dbReference>
<evidence type="ECO:0000313" key="2">
    <source>
        <dbReference type="Proteomes" id="UP000198552"/>
    </source>
</evidence>
<accession>A0A1G9TX28</accession>
<dbReference type="STRING" id="1527607.SAMN05428957_10751"/>
<proteinExistence type="predicted"/>
<protein>
    <submittedName>
        <fullName evidence="1">Transposase</fullName>
    </submittedName>
</protein>
<sequence>MAAIVAMRFNAVIRQCYKRLLAAGKPKKVAIVACMRKLLVSMDAMVRTGRPWNDQLAPA</sequence>